<reference evidence="1" key="1">
    <citation type="submission" date="2022-10" db="EMBL/GenBank/DDBJ databases">
        <title>The complete genomes of actinobacterial strains from the NBC collection.</title>
        <authorList>
            <person name="Joergensen T.S."/>
            <person name="Alvarez Arevalo M."/>
            <person name="Sterndorff E.B."/>
            <person name="Faurdal D."/>
            <person name="Vuksanovic O."/>
            <person name="Mourched A.-S."/>
            <person name="Charusanti P."/>
            <person name="Shaw S."/>
            <person name="Blin K."/>
            <person name="Weber T."/>
        </authorList>
    </citation>
    <scope>NUCLEOTIDE SEQUENCE</scope>
    <source>
        <strain evidence="1">NBC_01482</strain>
    </source>
</reference>
<gene>
    <name evidence="1" type="ORF">OG563_42670</name>
</gene>
<dbReference type="RefSeq" id="WP_327098868.1">
    <property type="nucleotide sequence ID" value="NZ_CP109149.1"/>
</dbReference>
<proteinExistence type="predicted"/>
<dbReference type="Proteomes" id="UP001432062">
    <property type="component" value="Chromosome"/>
</dbReference>
<name>A0ABZ1YRQ4_9NOCA</name>
<accession>A0ABZ1YRQ4</accession>
<organism evidence="1 2">
    <name type="scientific">Nocardia vinacea</name>
    <dbReference type="NCBI Taxonomy" id="96468"/>
    <lineage>
        <taxon>Bacteria</taxon>
        <taxon>Bacillati</taxon>
        <taxon>Actinomycetota</taxon>
        <taxon>Actinomycetes</taxon>
        <taxon>Mycobacteriales</taxon>
        <taxon>Nocardiaceae</taxon>
        <taxon>Nocardia</taxon>
    </lineage>
</organism>
<evidence type="ECO:0000313" key="2">
    <source>
        <dbReference type="Proteomes" id="UP001432062"/>
    </source>
</evidence>
<protein>
    <submittedName>
        <fullName evidence="1">Uncharacterized protein</fullName>
    </submittedName>
</protein>
<sequence>MTIYVTHWSMTSDLTAESAYRLADKWAKSWRLSWLPERLLTRERALAGMDLAEIFSTQDFRQDSTARARAFYCAGQIGIPLELIVLELLHRRHP</sequence>
<evidence type="ECO:0000313" key="1">
    <source>
        <dbReference type="EMBL" id="WUV45723.1"/>
    </source>
</evidence>
<keyword evidence="2" id="KW-1185">Reference proteome</keyword>
<dbReference type="EMBL" id="CP109441">
    <property type="protein sequence ID" value="WUV45723.1"/>
    <property type="molecule type" value="Genomic_DNA"/>
</dbReference>